<sequence>MIPTVQTAAILTPAPNENANQSRWIFLFDNISPKASAKLSFLGLAFMVIGLVAIGCEAYLLKEGNISSSTGRQYYELFGVHVFAFGFLVILLYRHQVYVMAAVFLLSFYEFLSLIRVIILYSISLAVMNEECNAHQSTDCVKMTIKVLFITCLICALLAFGLIWESLIVTSREFQLSMKSPMAAPPMAVAYINQAHVANT</sequence>
<keyword evidence="1" id="KW-0472">Membrane</keyword>
<organism evidence="2 3">
    <name type="scientific">Adineta ricciae</name>
    <name type="common">Rotifer</name>
    <dbReference type="NCBI Taxonomy" id="249248"/>
    <lineage>
        <taxon>Eukaryota</taxon>
        <taxon>Metazoa</taxon>
        <taxon>Spiralia</taxon>
        <taxon>Gnathifera</taxon>
        <taxon>Rotifera</taxon>
        <taxon>Eurotatoria</taxon>
        <taxon>Bdelloidea</taxon>
        <taxon>Adinetida</taxon>
        <taxon>Adinetidae</taxon>
        <taxon>Adineta</taxon>
    </lineage>
</organism>
<proteinExistence type="predicted"/>
<keyword evidence="1" id="KW-1133">Transmembrane helix</keyword>
<dbReference type="Proteomes" id="UP000663828">
    <property type="component" value="Unassembled WGS sequence"/>
</dbReference>
<dbReference type="AlphaFoldDB" id="A0A814CE42"/>
<feature type="transmembrane region" description="Helical" evidence="1">
    <location>
        <begin position="73"/>
        <end position="93"/>
    </location>
</feature>
<comment type="caution">
    <text evidence="2">The sequence shown here is derived from an EMBL/GenBank/DDBJ whole genome shotgun (WGS) entry which is preliminary data.</text>
</comment>
<feature type="transmembrane region" description="Helical" evidence="1">
    <location>
        <begin position="100"/>
        <end position="127"/>
    </location>
</feature>
<evidence type="ECO:0000256" key="1">
    <source>
        <dbReference type="SAM" id="Phobius"/>
    </source>
</evidence>
<reference evidence="2" key="1">
    <citation type="submission" date="2021-02" db="EMBL/GenBank/DDBJ databases">
        <authorList>
            <person name="Nowell W R."/>
        </authorList>
    </citation>
    <scope>NUCLEOTIDE SEQUENCE</scope>
</reference>
<dbReference type="EMBL" id="CAJNOR010000529">
    <property type="protein sequence ID" value="CAF0939607.1"/>
    <property type="molecule type" value="Genomic_DNA"/>
</dbReference>
<protein>
    <submittedName>
        <fullName evidence="2">Uncharacterized protein</fullName>
    </submittedName>
</protein>
<gene>
    <name evidence="2" type="ORF">XAT740_LOCUS10042</name>
</gene>
<evidence type="ECO:0000313" key="2">
    <source>
        <dbReference type="EMBL" id="CAF0939607.1"/>
    </source>
</evidence>
<evidence type="ECO:0000313" key="3">
    <source>
        <dbReference type="Proteomes" id="UP000663828"/>
    </source>
</evidence>
<feature type="transmembrane region" description="Helical" evidence="1">
    <location>
        <begin position="41"/>
        <end position="61"/>
    </location>
</feature>
<feature type="transmembrane region" description="Helical" evidence="1">
    <location>
        <begin position="147"/>
        <end position="169"/>
    </location>
</feature>
<name>A0A814CE42_ADIRI</name>
<keyword evidence="3" id="KW-1185">Reference proteome</keyword>
<keyword evidence="1" id="KW-0812">Transmembrane</keyword>
<accession>A0A814CE42</accession>